<dbReference type="InterPro" id="IPR024311">
    <property type="entry name" value="Lipocalin-like"/>
</dbReference>
<organism evidence="2 3">
    <name type="scientific">Methylorubrum populi</name>
    <dbReference type="NCBI Taxonomy" id="223967"/>
    <lineage>
        <taxon>Bacteria</taxon>
        <taxon>Pseudomonadati</taxon>
        <taxon>Pseudomonadota</taxon>
        <taxon>Alphaproteobacteria</taxon>
        <taxon>Hyphomicrobiales</taxon>
        <taxon>Methylobacteriaceae</taxon>
        <taxon>Methylorubrum</taxon>
    </lineage>
</organism>
<comment type="caution">
    <text evidence="2">The sequence shown here is derived from an EMBL/GenBank/DDBJ whole genome shotgun (WGS) entry which is preliminary data.</text>
</comment>
<reference evidence="2" key="2">
    <citation type="submission" date="2021-09" db="EMBL/GenBank/DDBJ databases">
        <authorList>
            <person name="Gilroy R."/>
        </authorList>
    </citation>
    <scope>NUCLEOTIDE SEQUENCE</scope>
    <source>
        <strain evidence="2">316</strain>
    </source>
</reference>
<dbReference type="AlphaFoldDB" id="A0A921JEJ0"/>
<reference evidence="2" key="1">
    <citation type="journal article" date="2021" name="PeerJ">
        <title>Extensive microbial diversity within the chicken gut microbiome revealed by metagenomics and culture.</title>
        <authorList>
            <person name="Gilroy R."/>
            <person name="Ravi A."/>
            <person name="Getino M."/>
            <person name="Pursley I."/>
            <person name="Horton D.L."/>
            <person name="Alikhan N.F."/>
            <person name="Baker D."/>
            <person name="Gharbi K."/>
            <person name="Hall N."/>
            <person name="Watson M."/>
            <person name="Adriaenssens E.M."/>
            <person name="Foster-Nyarko E."/>
            <person name="Jarju S."/>
            <person name="Secka A."/>
            <person name="Antonio M."/>
            <person name="Oren A."/>
            <person name="Chaudhuri R.R."/>
            <person name="La Ragione R."/>
            <person name="Hildebrand F."/>
            <person name="Pallen M.J."/>
        </authorList>
    </citation>
    <scope>NUCLEOTIDE SEQUENCE</scope>
    <source>
        <strain evidence="2">316</strain>
    </source>
</reference>
<name>A0A921JEJ0_9HYPH</name>
<evidence type="ECO:0000313" key="3">
    <source>
        <dbReference type="Proteomes" id="UP000742631"/>
    </source>
</evidence>
<evidence type="ECO:0000313" key="2">
    <source>
        <dbReference type="EMBL" id="HJE23122.1"/>
    </source>
</evidence>
<proteinExistence type="predicted"/>
<sequence length="165" mass="18871">MRTGFALAALATLSASLIPETVRAEDDARLRGLWKLVSYEVEVRANGEMLPVMGTHPTGYAYFTPDKRVFFVLTGEGRKPAEDDAQRAALFKTLVSYTGRYRLDGNKWIAKLDVAWDPKWIGTEQTRTFTLEGERLRVLTPWRVMPNWADRGETRSIVTFEREKE</sequence>
<accession>A0A921JEJ0</accession>
<evidence type="ECO:0000259" key="1">
    <source>
        <dbReference type="Pfam" id="PF13924"/>
    </source>
</evidence>
<dbReference type="Pfam" id="PF13924">
    <property type="entry name" value="Lipocalin_5"/>
    <property type="match status" value="1"/>
</dbReference>
<protein>
    <submittedName>
        <fullName evidence="2">Lipocalin-like domain-containing protein</fullName>
    </submittedName>
</protein>
<feature type="domain" description="Lipocalin-like" evidence="1">
    <location>
        <begin position="32"/>
        <end position="162"/>
    </location>
</feature>
<gene>
    <name evidence="2" type="ORF">K8W01_05635</name>
</gene>
<dbReference type="Proteomes" id="UP000742631">
    <property type="component" value="Unassembled WGS sequence"/>
</dbReference>
<dbReference type="EMBL" id="DYYG01000013">
    <property type="protein sequence ID" value="HJE23122.1"/>
    <property type="molecule type" value="Genomic_DNA"/>
</dbReference>